<organism evidence="3 4">
    <name type="scientific">Heliomicrobium undosum</name>
    <dbReference type="NCBI Taxonomy" id="121734"/>
    <lineage>
        <taxon>Bacteria</taxon>
        <taxon>Bacillati</taxon>
        <taxon>Bacillota</taxon>
        <taxon>Clostridia</taxon>
        <taxon>Eubacteriales</taxon>
        <taxon>Heliobacteriaceae</taxon>
        <taxon>Heliomicrobium</taxon>
    </lineage>
</organism>
<dbReference type="CDD" id="cd00077">
    <property type="entry name" value="HDc"/>
    <property type="match status" value="1"/>
</dbReference>
<evidence type="ECO:0000256" key="1">
    <source>
        <dbReference type="SAM" id="MobiDB-lite"/>
    </source>
</evidence>
<proteinExistence type="predicted"/>
<dbReference type="OrthoDB" id="9804747at2"/>
<dbReference type="SMART" id="SM00471">
    <property type="entry name" value="HDc"/>
    <property type="match status" value="1"/>
</dbReference>
<dbReference type="PANTHER" id="PTHR43155:SF2">
    <property type="entry name" value="CYCLIC DI-GMP PHOSPHODIESTERASE PA4108"/>
    <property type="match status" value="1"/>
</dbReference>
<dbReference type="Gene3D" id="1.10.3210.10">
    <property type="entry name" value="Hypothetical protein af1432"/>
    <property type="match status" value="1"/>
</dbReference>
<dbReference type="InterPro" id="IPR003607">
    <property type="entry name" value="HD/PDEase_dom"/>
</dbReference>
<dbReference type="EMBL" id="WXEY01000008">
    <property type="protein sequence ID" value="MZP29898.1"/>
    <property type="molecule type" value="Genomic_DNA"/>
</dbReference>
<dbReference type="RefSeq" id="WP_161258199.1">
    <property type="nucleotide sequence ID" value="NZ_WXEY01000008.1"/>
</dbReference>
<accession>A0A845L847</accession>
<dbReference type="PROSITE" id="PS51832">
    <property type="entry name" value="HD_GYP"/>
    <property type="match status" value="1"/>
</dbReference>
<evidence type="ECO:0000259" key="2">
    <source>
        <dbReference type="PROSITE" id="PS51832"/>
    </source>
</evidence>
<gene>
    <name evidence="3" type="ORF">GTO91_09305</name>
</gene>
<dbReference type="Pfam" id="PF13487">
    <property type="entry name" value="HD_5"/>
    <property type="match status" value="1"/>
</dbReference>
<evidence type="ECO:0000313" key="4">
    <source>
        <dbReference type="Proteomes" id="UP000463470"/>
    </source>
</evidence>
<dbReference type="InterPro" id="IPR037522">
    <property type="entry name" value="HD_GYP_dom"/>
</dbReference>
<comment type="caution">
    <text evidence="3">The sequence shown here is derived from an EMBL/GenBank/DDBJ whole genome shotgun (WGS) entry which is preliminary data.</text>
</comment>
<dbReference type="AlphaFoldDB" id="A0A845L847"/>
<keyword evidence="4" id="KW-1185">Reference proteome</keyword>
<dbReference type="SUPFAM" id="SSF109604">
    <property type="entry name" value="HD-domain/PDEase-like"/>
    <property type="match status" value="1"/>
</dbReference>
<dbReference type="InterPro" id="IPR006675">
    <property type="entry name" value="HDIG_dom"/>
</dbReference>
<dbReference type="Proteomes" id="UP000463470">
    <property type="component" value="Unassembled WGS sequence"/>
</dbReference>
<name>A0A845L847_9FIRM</name>
<dbReference type="PANTHER" id="PTHR43155">
    <property type="entry name" value="CYCLIC DI-GMP PHOSPHODIESTERASE PA4108-RELATED"/>
    <property type="match status" value="1"/>
</dbReference>
<sequence length="386" mass="42899">MSRINIDAVQKGLILDEPIYTKTGALLLPRGTVLDERRIHFLKNLGVEWVEVTSKLARKSAKGASGRLTRTTAGAGDHENAPDGAGSVHDQEPPEERAFYDLLREDLLLQVNSAVIHYSQQGSHDREMSDLLALFGGLLRERNRINHLLEMKSTDAFTFKHAVNVAVLAVLTGLAMRLSEESLRMVALGGLLHDIGKKKVPPEVLFADGALSPESRRRIEEHTEHGYDTLVRDTALPEEIALMALQHHERLDGSGYPRRLQGKQIHLFSQLVGVADVFEAMTSTRNHRPGYNPVEIVEYLMGASGTLFPERIVKALLDSITIYRIGSAVQLSNGETGIVVKANPQLPSRPVVRIVFDERRMPMRHEHTVDLSQPSHTTLCIVRSYG</sequence>
<protein>
    <submittedName>
        <fullName evidence="3">HD domain-containing protein</fullName>
    </submittedName>
</protein>
<feature type="region of interest" description="Disordered" evidence="1">
    <location>
        <begin position="61"/>
        <end position="92"/>
    </location>
</feature>
<evidence type="ECO:0000313" key="3">
    <source>
        <dbReference type="EMBL" id="MZP29898.1"/>
    </source>
</evidence>
<feature type="domain" description="HD-GYP" evidence="2">
    <location>
        <begin position="136"/>
        <end position="332"/>
    </location>
</feature>
<reference evidence="3 4" key="1">
    <citation type="submission" date="2020-01" db="EMBL/GenBank/DDBJ databases">
        <title>Whole-genome sequence of Heliobacterium undosum DSM 13378.</title>
        <authorList>
            <person name="Kyndt J.A."/>
            <person name="Meyer T.E."/>
        </authorList>
    </citation>
    <scope>NUCLEOTIDE SEQUENCE [LARGE SCALE GENOMIC DNA]</scope>
    <source>
        <strain evidence="3 4">DSM 13378</strain>
    </source>
</reference>
<dbReference type="NCBIfam" id="TIGR00277">
    <property type="entry name" value="HDIG"/>
    <property type="match status" value="1"/>
</dbReference>